<gene>
    <name evidence="2" type="ORF">SCLCIDRAFT_1213188</name>
</gene>
<organism evidence="2 3">
    <name type="scientific">Scleroderma citrinum Foug A</name>
    <dbReference type="NCBI Taxonomy" id="1036808"/>
    <lineage>
        <taxon>Eukaryota</taxon>
        <taxon>Fungi</taxon>
        <taxon>Dikarya</taxon>
        <taxon>Basidiomycota</taxon>
        <taxon>Agaricomycotina</taxon>
        <taxon>Agaricomycetes</taxon>
        <taxon>Agaricomycetidae</taxon>
        <taxon>Boletales</taxon>
        <taxon>Sclerodermatineae</taxon>
        <taxon>Sclerodermataceae</taxon>
        <taxon>Scleroderma</taxon>
    </lineage>
</organism>
<accession>A0A0C3E9N2</accession>
<sequence>MPPYYELAVARFLPTSASSSSSPCECSRWAITVTFTSSSPGGLLYQITGTQDDYALAAPASVTLSSQPNSPSSKSPTSPSPTDQNQPAGYRYASKVAIGYADAELLHNLHSTLAAIPIRHGDAKWGTHEWVMQGADALRKVEGFLVERHVSTQWIKDKFGEK</sequence>
<evidence type="ECO:0000313" key="3">
    <source>
        <dbReference type="Proteomes" id="UP000053989"/>
    </source>
</evidence>
<dbReference type="EMBL" id="KN822027">
    <property type="protein sequence ID" value="KIM64671.1"/>
    <property type="molecule type" value="Genomic_DNA"/>
</dbReference>
<dbReference type="InParanoid" id="A0A0C3E9N2"/>
<evidence type="ECO:0000313" key="2">
    <source>
        <dbReference type="EMBL" id="KIM64671.1"/>
    </source>
</evidence>
<dbReference type="AlphaFoldDB" id="A0A0C3E9N2"/>
<proteinExistence type="predicted"/>
<feature type="compositionally biased region" description="Low complexity" evidence="1">
    <location>
        <begin position="61"/>
        <end position="82"/>
    </location>
</feature>
<feature type="region of interest" description="Disordered" evidence="1">
    <location>
        <begin position="60"/>
        <end position="88"/>
    </location>
</feature>
<dbReference type="HOGENOM" id="CLU_116351_1_0_1"/>
<reference evidence="2 3" key="1">
    <citation type="submission" date="2014-04" db="EMBL/GenBank/DDBJ databases">
        <authorList>
            <consortium name="DOE Joint Genome Institute"/>
            <person name="Kuo A."/>
            <person name="Kohler A."/>
            <person name="Nagy L.G."/>
            <person name="Floudas D."/>
            <person name="Copeland A."/>
            <person name="Barry K.W."/>
            <person name="Cichocki N."/>
            <person name="Veneault-Fourrey C."/>
            <person name="LaButti K."/>
            <person name="Lindquist E.A."/>
            <person name="Lipzen A."/>
            <person name="Lundell T."/>
            <person name="Morin E."/>
            <person name="Murat C."/>
            <person name="Sun H."/>
            <person name="Tunlid A."/>
            <person name="Henrissat B."/>
            <person name="Grigoriev I.V."/>
            <person name="Hibbett D.S."/>
            <person name="Martin F."/>
            <person name="Nordberg H.P."/>
            <person name="Cantor M.N."/>
            <person name="Hua S.X."/>
        </authorList>
    </citation>
    <scope>NUCLEOTIDE SEQUENCE [LARGE SCALE GENOMIC DNA]</scope>
    <source>
        <strain evidence="2 3">Foug A</strain>
    </source>
</reference>
<dbReference type="Proteomes" id="UP000053989">
    <property type="component" value="Unassembled WGS sequence"/>
</dbReference>
<keyword evidence="3" id="KW-1185">Reference proteome</keyword>
<dbReference type="OrthoDB" id="2604723at2759"/>
<reference evidence="3" key="2">
    <citation type="submission" date="2015-01" db="EMBL/GenBank/DDBJ databases">
        <title>Evolutionary Origins and Diversification of the Mycorrhizal Mutualists.</title>
        <authorList>
            <consortium name="DOE Joint Genome Institute"/>
            <consortium name="Mycorrhizal Genomics Consortium"/>
            <person name="Kohler A."/>
            <person name="Kuo A."/>
            <person name="Nagy L.G."/>
            <person name="Floudas D."/>
            <person name="Copeland A."/>
            <person name="Barry K.W."/>
            <person name="Cichocki N."/>
            <person name="Veneault-Fourrey C."/>
            <person name="LaButti K."/>
            <person name="Lindquist E.A."/>
            <person name="Lipzen A."/>
            <person name="Lundell T."/>
            <person name="Morin E."/>
            <person name="Murat C."/>
            <person name="Riley R."/>
            <person name="Ohm R."/>
            <person name="Sun H."/>
            <person name="Tunlid A."/>
            <person name="Henrissat B."/>
            <person name="Grigoriev I.V."/>
            <person name="Hibbett D.S."/>
            <person name="Martin F."/>
        </authorList>
    </citation>
    <scope>NUCLEOTIDE SEQUENCE [LARGE SCALE GENOMIC DNA]</scope>
    <source>
        <strain evidence="3">Foug A</strain>
    </source>
</reference>
<name>A0A0C3E9N2_9AGAM</name>
<protein>
    <submittedName>
        <fullName evidence="2">Uncharacterized protein</fullName>
    </submittedName>
</protein>
<evidence type="ECO:0000256" key="1">
    <source>
        <dbReference type="SAM" id="MobiDB-lite"/>
    </source>
</evidence>